<sequence length="124" mass="13991">MNYLGIDYGEAKIGVALATGPLAEPLTTINTNNAIKILEQLIQKHQIDKIIIGLPDGPVKFQVEEFIQKLRTMNYELITIDETLSSHDAREKLLHTTQSKRRLIEHQVAAALILQNYLDSEVLK</sequence>
<dbReference type="GO" id="GO:0016788">
    <property type="term" value="F:hydrolase activity, acting on ester bonds"/>
    <property type="evidence" value="ECO:0007669"/>
    <property type="project" value="UniProtKB-UniRule"/>
</dbReference>
<evidence type="ECO:0000313" key="7">
    <source>
        <dbReference type="EMBL" id="KKS32177.1"/>
    </source>
</evidence>
<dbReference type="Pfam" id="PF03652">
    <property type="entry name" value="RuvX"/>
    <property type="match status" value="1"/>
</dbReference>
<evidence type="ECO:0000259" key="6">
    <source>
        <dbReference type="SMART" id="SM00732"/>
    </source>
</evidence>
<comment type="caution">
    <text evidence="7">The sequence shown here is derived from an EMBL/GenBank/DDBJ whole genome shotgun (WGS) entry which is preliminary data.</text>
</comment>
<keyword evidence="3 5" id="KW-0540">Nuclease</keyword>
<evidence type="ECO:0000256" key="2">
    <source>
        <dbReference type="ARBA" id="ARBA00022517"/>
    </source>
</evidence>
<protein>
    <recommendedName>
        <fullName evidence="5">Putative pre-16S rRNA nuclease</fullName>
        <ecNumber evidence="5">3.1.-.-</ecNumber>
    </recommendedName>
</protein>
<dbReference type="InterPro" id="IPR006641">
    <property type="entry name" value="YqgF/RNaseH-like_dom"/>
</dbReference>
<comment type="function">
    <text evidence="5">Could be a nuclease involved in processing of the 5'-end of pre-16S rRNA.</text>
</comment>
<dbReference type="GO" id="GO:0004518">
    <property type="term" value="F:nuclease activity"/>
    <property type="evidence" value="ECO:0007669"/>
    <property type="project" value="UniProtKB-KW"/>
</dbReference>
<keyword evidence="1 5" id="KW-0963">Cytoplasm</keyword>
<dbReference type="SUPFAM" id="SSF53098">
    <property type="entry name" value="Ribonuclease H-like"/>
    <property type="match status" value="1"/>
</dbReference>
<comment type="similarity">
    <text evidence="5">Belongs to the YqgF HJR family.</text>
</comment>
<dbReference type="InterPro" id="IPR012337">
    <property type="entry name" value="RNaseH-like_sf"/>
</dbReference>
<accession>A0A0G0Y647</accession>
<dbReference type="Proteomes" id="UP000034160">
    <property type="component" value="Unassembled WGS sequence"/>
</dbReference>
<keyword evidence="4 5" id="KW-0378">Hydrolase</keyword>
<dbReference type="PANTHER" id="PTHR33317:SF4">
    <property type="entry name" value="POLYNUCLEOTIDYL TRANSFERASE, RIBONUCLEASE H-LIKE SUPERFAMILY PROTEIN"/>
    <property type="match status" value="1"/>
</dbReference>
<keyword evidence="2 5" id="KW-0690">Ribosome biogenesis</keyword>
<dbReference type="EC" id="3.1.-.-" evidence="5"/>
<evidence type="ECO:0000256" key="5">
    <source>
        <dbReference type="HAMAP-Rule" id="MF_00651"/>
    </source>
</evidence>
<dbReference type="InterPro" id="IPR005227">
    <property type="entry name" value="YqgF"/>
</dbReference>
<dbReference type="Gene3D" id="3.30.420.140">
    <property type="entry name" value="YqgF/RNase H-like domain"/>
    <property type="match status" value="1"/>
</dbReference>
<dbReference type="GO" id="GO:0005829">
    <property type="term" value="C:cytosol"/>
    <property type="evidence" value="ECO:0007669"/>
    <property type="project" value="TreeGrafter"/>
</dbReference>
<dbReference type="NCBIfam" id="TIGR00250">
    <property type="entry name" value="RNAse_H_YqgF"/>
    <property type="match status" value="1"/>
</dbReference>
<dbReference type="AlphaFoldDB" id="A0A0G0Y647"/>
<evidence type="ECO:0000256" key="1">
    <source>
        <dbReference type="ARBA" id="ARBA00022490"/>
    </source>
</evidence>
<evidence type="ECO:0000256" key="4">
    <source>
        <dbReference type="ARBA" id="ARBA00022801"/>
    </source>
</evidence>
<dbReference type="InterPro" id="IPR037027">
    <property type="entry name" value="YqgF/RNaseH-like_dom_sf"/>
</dbReference>
<dbReference type="STRING" id="1618356.UU93_C0009G0015"/>
<dbReference type="HAMAP" id="MF_00651">
    <property type="entry name" value="Nuclease_YqgF"/>
    <property type="match status" value="1"/>
</dbReference>
<dbReference type="PANTHER" id="PTHR33317">
    <property type="entry name" value="POLYNUCLEOTIDYL TRANSFERASE, RIBONUCLEASE H-LIKE SUPERFAMILY PROTEIN"/>
    <property type="match status" value="1"/>
</dbReference>
<evidence type="ECO:0000313" key="8">
    <source>
        <dbReference type="Proteomes" id="UP000034160"/>
    </source>
</evidence>
<dbReference type="PATRIC" id="fig|1618356.3.peg.509"/>
<gene>
    <name evidence="7" type="ORF">UU93_C0009G0015</name>
</gene>
<dbReference type="CDD" id="cd16964">
    <property type="entry name" value="YqgF"/>
    <property type="match status" value="1"/>
</dbReference>
<dbReference type="EMBL" id="LCCN01000009">
    <property type="protein sequence ID" value="KKS32177.1"/>
    <property type="molecule type" value="Genomic_DNA"/>
</dbReference>
<feature type="domain" description="YqgF/RNase H-like" evidence="6">
    <location>
        <begin position="1"/>
        <end position="89"/>
    </location>
</feature>
<comment type="subcellular location">
    <subcellularLocation>
        <location evidence="5">Cytoplasm</location>
    </subcellularLocation>
</comment>
<dbReference type="GO" id="GO:0000967">
    <property type="term" value="P:rRNA 5'-end processing"/>
    <property type="evidence" value="ECO:0007669"/>
    <property type="project" value="UniProtKB-UniRule"/>
</dbReference>
<proteinExistence type="inferred from homology"/>
<reference evidence="7 8" key="1">
    <citation type="journal article" date="2015" name="Nature">
        <title>rRNA introns, odd ribosomes, and small enigmatic genomes across a large radiation of phyla.</title>
        <authorList>
            <person name="Brown C.T."/>
            <person name="Hug L.A."/>
            <person name="Thomas B.C."/>
            <person name="Sharon I."/>
            <person name="Castelle C.J."/>
            <person name="Singh A."/>
            <person name="Wilkins M.J."/>
            <person name="Williams K.H."/>
            <person name="Banfield J.F."/>
        </authorList>
    </citation>
    <scope>NUCLEOTIDE SEQUENCE [LARGE SCALE GENOMIC DNA]</scope>
</reference>
<dbReference type="SMART" id="SM00732">
    <property type="entry name" value="YqgFc"/>
    <property type="match status" value="1"/>
</dbReference>
<name>A0A0G0Y647_9BACT</name>
<evidence type="ECO:0000256" key="3">
    <source>
        <dbReference type="ARBA" id="ARBA00022722"/>
    </source>
</evidence>
<organism evidence="7 8">
    <name type="scientific">Candidatus Amesbacteria bacterium GW2011_GWA2_42_12</name>
    <dbReference type="NCBI Taxonomy" id="1618356"/>
    <lineage>
        <taxon>Bacteria</taxon>
        <taxon>Candidatus Amesiibacteriota</taxon>
    </lineage>
</organism>